<dbReference type="InterPro" id="IPR013087">
    <property type="entry name" value="Znf_C2H2_type"/>
</dbReference>
<accession>A0A093VMB5</accession>
<protein>
    <submittedName>
        <fullName evidence="3">Putative odorant receptor 71a</fullName>
    </submittedName>
</protein>
<evidence type="ECO:0000313" key="3">
    <source>
        <dbReference type="EMBL" id="KFX53697.1"/>
    </source>
</evidence>
<gene>
    <name evidence="3" type="ORF">GQ26_0014400</name>
</gene>
<dbReference type="PROSITE" id="PS00028">
    <property type="entry name" value="ZINC_FINGER_C2H2_1"/>
    <property type="match status" value="1"/>
</dbReference>
<evidence type="ECO:0000256" key="1">
    <source>
        <dbReference type="SAM" id="MobiDB-lite"/>
    </source>
</evidence>
<comment type="caution">
    <text evidence="3">The sequence shown here is derived from an EMBL/GenBank/DDBJ whole genome shotgun (WGS) entry which is preliminary data.</text>
</comment>
<dbReference type="HOGENOM" id="CLU_068118_0_0_1"/>
<evidence type="ECO:0000259" key="2">
    <source>
        <dbReference type="PROSITE" id="PS00028"/>
    </source>
</evidence>
<feature type="domain" description="C2H2-type" evidence="2">
    <location>
        <begin position="69"/>
        <end position="91"/>
    </location>
</feature>
<dbReference type="AlphaFoldDB" id="A0A093VMB5"/>
<sequence>MADQFRHWPCPYCFEDQRTAKKLQRHLNVGKLVSRSFGSTRSSSEHEGALCQALSKEIKQASPMDTLTCPETDCLMFYSQQSSLLRHYHSHVMFTTFCACGKRMENLRSLELHISICKQMIITDDSDLTQQKGQLLFLKERLCKEAAAKVNAHLGKSTATKRKGNDSSPPMTKSPRLCDTSDCRNFATDMVDVATSDLPLPDDFPIPDGFDWDFLGTEGFMFSPQLWSGPYFNMGKILIAMIFAEQSLTLFLCSDGFAFCRSTSPLFLHPAINEPIAFLMKPTALTSENLNEFTSDATIPLILEGSGLIPPMVANLSDGSIINLAESPLSFSRTDPVQNPPVAFDEDVLT</sequence>
<feature type="region of interest" description="Disordered" evidence="1">
    <location>
        <begin position="157"/>
        <end position="178"/>
    </location>
</feature>
<organism evidence="3">
    <name type="scientific">Talaromyces marneffei PM1</name>
    <dbReference type="NCBI Taxonomy" id="1077442"/>
    <lineage>
        <taxon>Eukaryota</taxon>
        <taxon>Fungi</taxon>
        <taxon>Dikarya</taxon>
        <taxon>Ascomycota</taxon>
        <taxon>Pezizomycotina</taxon>
        <taxon>Eurotiomycetes</taxon>
        <taxon>Eurotiomycetidae</taxon>
        <taxon>Eurotiales</taxon>
        <taxon>Trichocomaceae</taxon>
        <taxon>Talaromyces</taxon>
        <taxon>Talaromyces sect. Talaromyces</taxon>
    </lineage>
</organism>
<name>A0A093VMB5_TALMA</name>
<reference evidence="3" key="1">
    <citation type="journal article" date="2014" name="PLoS Genet.">
        <title>Signature Gene Expression Reveals Novel Clues to the Molecular Mechanisms of Dimorphic Transition in Penicillium marneffei.</title>
        <authorList>
            <person name="Yang E."/>
            <person name="Wang G."/>
            <person name="Cai J."/>
            <person name="Woo P.C."/>
            <person name="Lau S.K."/>
            <person name="Yuen K.-Y."/>
            <person name="Chow W.-N."/>
            <person name="Lin X."/>
        </authorList>
    </citation>
    <scope>NUCLEOTIDE SEQUENCE [LARGE SCALE GENOMIC DNA]</scope>
    <source>
        <strain evidence="3">PM1</strain>
    </source>
</reference>
<dbReference type="EMBL" id="JPOX01000001">
    <property type="protein sequence ID" value="KFX53697.1"/>
    <property type="molecule type" value="Genomic_DNA"/>
</dbReference>
<proteinExistence type="predicted"/>
<keyword evidence="3" id="KW-0675">Receptor</keyword>